<protein>
    <submittedName>
        <fullName evidence="1">Uncharacterized protein</fullName>
    </submittedName>
</protein>
<organism evidence="1 2">
    <name type="scientific">Treponema vincentii ATCC 35580</name>
    <dbReference type="NCBI Taxonomy" id="596324"/>
    <lineage>
        <taxon>Bacteria</taxon>
        <taxon>Pseudomonadati</taxon>
        <taxon>Spirochaetota</taxon>
        <taxon>Spirochaetia</taxon>
        <taxon>Spirochaetales</taxon>
        <taxon>Treponemataceae</taxon>
        <taxon>Treponema</taxon>
    </lineage>
</organism>
<evidence type="ECO:0000313" key="2">
    <source>
        <dbReference type="Proteomes" id="UP000004509"/>
    </source>
</evidence>
<gene>
    <name evidence="1" type="ORF">TREVI0001_1415</name>
</gene>
<reference evidence="1 2" key="1">
    <citation type="submission" date="2009-07" db="EMBL/GenBank/DDBJ databases">
        <authorList>
            <person name="Madupu R."/>
            <person name="Sebastian Y."/>
            <person name="Durkin A.S."/>
            <person name="Torralba M."/>
            <person name="Methe B."/>
            <person name="Sutton G.G."/>
            <person name="Strausberg R.L."/>
            <person name="Nelson K.E."/>
        </authorList>
    </citation>
    <scope>NUCLEOTIDE SEQUENCE [LARGE SCALE GENOMIC DNA]</scope>
    <source>
        <strain evidence="1 2">ATCC 35580</strain>
    </source>
</reference>
<dbReference type="Proteomes" id="UP000004509">
    <property type="component" value="Unassembled WGS sequence"/>
</dbReference>
<comment type="caution">
    <text evidence="1">The sequence shown here is derived from an EMBL/GenBank/DDBJ whole genome shotgun (WGS) entry which is preliminary data.</text>
</comment>
<accession>C8PPV4</accession>
<sequence length="41" mass="4542">MYPKITPSAGNYFKPIQVQHGIFADVAYAGCIYPAGQYVVY</sequence>
<name>C8PPV4_9SPIR</name>
<dbReference type="AlphaFoldDB" id="C8PPV4"/>
<proteinExistence type="predicted"/>
<evidence type="ECO:0000313" key="1">
    <source>
        <dbReference type="EMBL" id="EEV20554.1"/>
    </source>
</evidence>
<dbReference type="EMBL" id="ACYH01000031">
    <property type="protein sequence ID" value="EEV20554.1"/>
    <property type="molecule type" value="Genomic_DNA"/>
</dbReference>